<organism evidence="1 2">
    <name type="scientific">Zingiber officinale</name>
    <name type="common">Ginger</name>
    <name type="synonym">Amomum zingiber</name>
    <dbReference type="NCBI Taxonomy" id="94328"/>
    <lineage>
        <taxon>Eukaryota</taxon>
        <taxon>Viridiplantae</taxon>
        <taxon>Streptophyta</taxon>
        <taxon>Embryophyta</taxon>
        <taxon>Tracheophyta</taxon>
        <taxon>Spermatophyta</taxon>
        <taxon>Magnoliopsida</taxon>
        <taxon>Liliopsida</taxon>
        <taxon>Zingiberales</taxon>
        <taxon>Zingiberaceae</taxon>
        <taxon>Zingiber</taxon>
    </lineage>
</organism>
<sequence>MRGSATLGIWQEKVRQCTGSKRRCLTTTEGSDQTRAWAVHADDEKVVGVDRAEEREKEVSAREGEGIGQIAQAGTVEISSISSVMGSWVRTITTPFRKACTCTPVNPPPDQKKPQPGFQSVHTEAAHERYRMTVLHGEVMACSYEDVKVMWSILDKSNSGEHRSSR</sequence>
<proteinExistence type="predicted"/>
<dbReference type="PANTHER" id="PTHR33181">
    <property type="entry name" value="OS01G0778500 PROTEIN"/>
    <property type="match status" value="1"/>
</dbReference>
<evidence type="ECO:0000313" key="2">
    <source>
        <dbReference type="Proteomes" id="UP000734854"/>
    </source>
</evidence>
<gene>
    <name evidence="1" type="ORF">ZIOFF_001152</name>
</gene>
<dbReference type="EMBL" id="JACMSC010000001">
    <property type="protein sequence ID" value="KAG6536108.1"/>
    <property type="molecule type" value="Genomic_DNA"/>
</dbReference>
<keyword evidence="2" id="KW-1185">Reference proteome</keyword>
<dbReference type="PANTHER" id="PTHR33181:SF59">
    <property type="entry name" value="OVATE FAMILY PROTEIN"/>
    <property type="match status" value="1"/>
</dbReference>
<reference evidence="1 2" key="1">
    <citation type="submission" date="2020-08" db="EMBL/GenBank/DDBJ databases">
        <title>Plant Genome Project.</title>
        <authorList>
            <person name="Zhang R.-G."/>
        </authorList>
    </citation>
    <scope>NUCLEOTIDE SEQUENCE [LARGE SCALE GENOMIC DNA]</scope>
    <source>
        <tissue evidence="1">Rhizome</tissue>
    </source>
</reference>
<protein>
    <submittedName>
        <fullName evidence="1">Uncharacterized protein</fullName>
    </submittedName>
</protein>
<accession>A0A8J5ILD3</accession>
<dbReference type="AlphaFoldDB" id="A0A8J5ILD3"/>
<name>A0A8J5ILD3_ZINOF</name>
<dbReference type="Proteomes" id="UP000734854">
    <property type="component" value="Unassembled WGS sequence"/>
</dbReference>
<comment type="caution">
    <text evidence="1">The sequence shown here is derived from an EMBL/GenBank/DDBJ whole genome shotgun (WGS) entry which is preliminary data.</text>
</comment>
<evidence type="ECO:0000313" key="1">
    <source>
        <dbReference type="EMBL" id="KAG6536108.1"/>
    </source>
</evidence>